<dbReference type="KEGG" id="abe:ARB_04119"/>
<dbReference type="GeneID" id="9522326"/>
<dbReference type="EMBL" id="ABSU01000001">
    <property type="protein sequence ID" value="EFE36597.1"/>
    <property type="molecule type" value="Genomic_DNA"/>
</dbReference>
<sequence>MEMEMEWEREMEKGGCALPAAPAPAQDRILASDAVQPCRNPSCPCPARPDQNLLWLKPSRTPPGCSCSSTRTRTLILTPILETEAAEAERAGVVTEAENKAKGFRMGKGYLVAMAAGRE</sequence>
<name>D4AIM4_ARTBC</name>
<gene>
    <name evidence="1" type="ORF">ARB_04119</name>
</gene>
<comment type="caution">
    <text evidence="1">The sequence shown here is derived from an EMBL/GenBank/DDBJ whole genome shotgun (WGS) entry which is preliminary data.</text>
</comment>
<keyword evidence="2" id="KW-1185">Reference proteome</keyword>
<evidence type="ECO:0000313" key="1">
    <source>
        <dbReference type="EMBL" id="EFE36597.1"/>
    </source>
</evidence>
<evidence type="ECO:0000313" key="2">
    <source>
        <dbReference type="Proteomes" id="UP000008866"/>
    </source>
</evidence>
<organism evidence="1 2">
    <name type="scientific">Arthroderma benhamiae (strain ATCC MYA-4681 / CBS 112371)</name>
    <name type="common">Trichophyton mentagrophytes</name>
    <dbReference type="NCBI Taxonomy" id="663331"/>
    <lineage>
        <taxon>Eukaryota</taxon>
        <taxon>Fungi</taxon>
        <taxon>Dikarya</taxon>
        <taxon>Ascomycota</taxon>
        <taxon>Pezizomycotina</taxon>
        <taxon>Eurotiomycetes</taxon>
        <taxon>Eurotiomycetidae</taxon>
        <taxon>Onygenales</taxon>
        <taxon>Arthrodermataceae</taxon>
        <taxon>Trichophyton</taxon>
    </lineage>
</organism>
<protein>
    <submittedName>
        <fullName evidence="1">Uncharacterized protein</fullName>
    </submittedName>
</protein>
<reference evidence="2" key="1">
    <citation type="journal article" date="2011" name="Genome Biol.">
        <title>Comparative and functional genomics provide insights into the pathogenicity of dermatophytic fungi.</title>
        <authorList>
            <person name="Burmester A."/>
            <person name="Shelest E."/>
            <person name="Gloeckner G."/>
            <person name="Heddergott C."/>
            <person name="Schindler S."/>
            <person name="Staib P."/>
            <person name="Heidel A."/>
            <person name="Felder M."/>
            <person name="Petzold A."/>
            <person name="Szafranski K."/>
            <person name="Feuermann M."/>
            <person name="Pedruzzi I."/>
            <person name="Priebe S."/>
            <person name="Groth M."/>
            <person name="Winkler R."/>
            <person name="Li W."/>
            <person name="Kniemeyer O."/>
            <person name="Schroeckh V."/>
            <person name="Hertweck C."/>
            <person name="Hube B."/>
            <person name="White T.C."/>
            <person name="Platzer M."/>
            <person name="Guthke R."/>
            <person name="Heitman J."/>
            <person name="Woestemeyer J."/>
            <person name="Zipfel P.F."/>
            <person name="Monod M."/>
            <person name="Brakhage A.A."/>
        </authorList>
    </citation>
    <scope>NUCLEOTIDE SEQUENCE [LARGE SCALE GENOMIC DNA]</scope>
    <source>
        <strain evidence="2">ATCC MYA-4681 / CBS 112371</strain>
    </source>
</reference>
<proteinExistence type="predicted"/>
<accession>D4AIM4</accession>
<dbReference type="AlphaFoldDB" id="D4AIM4"/>
<dbReference type="RefSeq" id="XP_003017242.1">
    <property type="nucleotide sequence ID" value="XM_003017196.1"/>
</dbReference>
<dbReference type="Proteomes" id="UP000008866">
    <property type="component" value="Unassembled WGS sequence"/>
</dbReference>
<dbReference type="HOGENOM" id="CLU_2060932_0_0_1"/>